<organism evidence="2 3">
    <name type="scientific">Tripterygium wilfordii</name>
    <name type="common">Thunder God vine</name>
    <dbReference type="NCBI Taxonomy" id="458696"/>
    <lineage>
        <taxon>Eukaryota</taxon>
        <taxon>Viridiplantae</taxon>
        <taxon>Streptophyta</taxon>
        <taxon>Embryophyta</taxon>
        <taxon>Tracheophyta</taxon>
        <taxon>Spermatophyta</taxon>
        <taxon>Magnoliopsida</taxon>
        <taxon>eudicotyledons</taxon>
        <taxon>Gunneridae</taxon>
        <taxon>Pentapetalae</taxon>
        <taxon>rosids</taxon>
        <taxon>fabids</taxon>
        <taxon>Celastrales</taxon>
        <taxon>Celastraceae</taxon>
        <taxon>Tripterygium</taxon>
    </lineage>
</organism>
<feature type="compositionally biased region" description="Polar residues" evidence="1">
    <location>
        <begin position="189"/>
        <end position="198"/>
    </location>
</feature>
<dbReference type="Proteomes" id="UP000593562">
    <property type="component" value="Unassembled WGS sequence"/>
</dbReference>
<dbReference type="EMBL" id="JAAARO010000009">
    <property type="protein sequence ID" value="KAF5743279.1"/>
    <property type="molecule type" value="Genomic_DNA"/>
</dbReference>
<name>A0A7J7DAK0_TRIWF</name>
<dbReference type="InterPro" id="IPR041806">
    <property type="entry name" value="CID5/6/7_CUE"/>
</dbReference>
<dbReference type="PANTHER" id="PTHR37252:SF3">
    <property type="entry name" value="POLYADENYLATE-BINDING PROTEIN-INTERACTING PROTEIN 6"/>
    <property type="match status" value="1"/>
</dbReference>
<gene>
    <name evidence="2" type="ORF">HS088_TW09G01345</name>
</gene>
<feature type="region of interest" description="Disordered" evidence="1">
    <location>
        <begin position="172"/>
        <end position="198"/>
    </location>
</feature>
<protein>
    <submittedName>
        <fullName evidence="2">Polyadenylate-binding protein-interacting protein 6</fullName>
    </submittedName>
</protein>
<dbReference type="Gene3D" id="1.10.8.10">
    <property type="entry name" value="DNA helicase RuvA subunit, C-terminal domain"/>
    <property type="match status" value="1"/>
</dbReference>
<comment type="caution">
    <text evidence="2">The sequence shown here is derived from an EMBL/GenBank/DDBJ whole genome shotgun (WGS) entry which is preliminary data.</text>
</comment>
<evidence type="ECO:0000313" key="3">
    <source>
        <dbReference type="Proteomes" id="UP000593562"/>
    </source>
</evidence>
<accession>A0A7J7DAK0</accession>
<dbReference type="FunCoup" id="A0A7J7DAK0">
    <property type="interactions" value="1848"/>
</dbReference>
<keyword evidence="3" id="KW-1185">Reference proteome</keyword>
<evidence type="ECO:0000256" key="1">
    <source>
        <dbReference type="SAM" id="MobiDB-lite"/>
    </source>
</evidence>
<dbReference type="InParanoid" id="A0A7J7DAK0"/>
<dbReference type="OrthoDB" id="769720at2759"/>
<dbReference type="AlphaFoldDB" id="A0A7J7DAK0"/>
<reference evidence="2 3" key="1">
    <citation type="journal article" date="2020" name="Nat. Commun.">
        <title>Genome of Tripterygium wilfordii and identification of cytochrome P450 involved in triptolide biosynthesis.</title>
        <authorList>
            <person name="Tu L."/>
            <person name="Su P."/>
            <person name="Zhang Z."/>
            <person name="Gao L."/>
            <person name="Wang J."/>
            <person name="Hu T."/>
            <person name="Zhou J."/>
            <person name="Zhang Y."/>
            <person name="Zhao Y."/>
            <person name="Liu Y."/>
            <person name="Song Y."/>
            <person name="Tong Y."/>
            <person name="Lu Y."/>
            <person name="Yang J."/>
            <person name="Xu C."/>
            <person name="Jia M."/>
            <person name="Peters R.J."/>
            <person name="Huang L."/>
            <person name="Gao W."/>
        </authorList>
    </citation>
    <scope>NUCLEOTIDE SEQUENCE [LARGE SCALE GENOMIC DNA]</scope>
    <source>
        <strain evidence="3">cv. XIE 37</strain>
        <tissue evidence="2">Leaf</tissue>
    </source>
</reference>
<dbReference type="PANTHER" id="PTHR37252">
    <property type="entry name" value="POLYADENYLATE-BINDING PROTEIN-INTERACTING PROTEIN 6"/>
    <property type="match status" value="1"/>
</dbReference>
<dbReference type="InterPro" id="IPR038981">
    <property type="entry name" value="CID5/CID6"/>
</dbReference>
<sequence length="198" mass="21361">MLIFFPSKCDLLSELRMKPGASTLNPYAASYIPLSKRNAGDNTEVPGLTSRGANAQNSYHGKASHHSHVCVNEKLSLPEVSTLKSHPALSSHIPNEMRDKQMVDMEFDVDMEYLRMLFPGVSDQSLSDVYLHSGGDMDATMDMLNHLECYSVESSENLPDTLDIGDVVDSGSSAGCSSSKLKNAVDEASVSSSGPSDL</sequence>
<evidence type="ECO:0000313" key="2">
    <source>
        <dbReference type="EMBL" id="KAF5743279.1"/>
    </source>
</evidence>
<dbReference type="CDD" id="cd14371">
    <property type="entry name" value="CUE_CID7_like"/>
    <property type="match status" value="1"/>
</dbReference>
<proteinExistence type="predicted"/>